<keyword evidence="1 5" id="KW-0963">Cytoplasm</keyword>
<dbReference type="SUPFAM" id="SSF53098">
    <property type="entry name" value="Ribonuclease H-like"/>
    <property type="match status" value="1"/>
</dbReference>
<dbReference type="Gene3D" id="3.30.420.140">
    <property type="entry name" value="YqgF/RNase H-like domain"/>
    <property type="match status" value="1"/>
</dbReference>
<evidence type="ECO:0000256" key="3">
    <source>
        <dbReference type="ARBA" id="ARBA00022722"/>
    </source>
</evidence>
<dbReference type="Pfam" id="PF03652">
    <property type="entry name" value="RuvX"/>
    <property type="match status" value="1"/>
</dbReference>
<gene>
    <name evidence="7" type="ORF">A2720_02845</name>
</gene>
<comment type="function">
    <text evidence="5">Could be a nuclease involved in processing of the 5'-end of pre-16S rRNA.</text>
</comment>
<dbReference type="InterPro" id="IPR006641">
    <property type="entry name" value="YqgF/RNaseH-like_dom"/>
</dbReference>
<dbReference type="STRING" id="1817825.A2720_02845"/>
<dbReference type="PANTHER" id="PTHR33317">
    <property type="entry name" value="POLYNUCLEOTIDYL TRANSFERASE, RIBONUCLEASE H-LIKE SUPERFAMILY PROTEIN"/>
    <property type="match status" value="1"/>
</dbReference>
<reference evidence="7 8" key="1">
    <citation type="journal article" date="2016" name="Nat. Commun.">
        <title>Thousands of microbial genomes shed light on interconnected biogeochemical processes in an aquifer system.</title>
        <authorList>
            <person name="Anantharaman K."/>
            <person name="Brown C.T."/>
            <person name="Hug L.A."/>
            <person name="Sharon I."/>
            <person name="Castelle C.J."/>
            <person name="Probst A.J."/>
            <person name="Thomas B.C."/>
            <person name="Singh A."/>
            <person name="Wilkins M.J."/>
            <person name="Karaoz U."/>
            <person name="Brodie E.L."/>
            <person name="Williams K.H."/>
            <person name="Hubbard S.S."/>
            <person name="Banfield J.F."/>
        </authorList>
    </citation>
    <scope>NUCLEOTIDE SEQUENCE [LARGE SCALE GENOMIC DNA]</scope>
</reference>
<dbReference type="HAMAP" id="MF_00651">
    <property type="entry name" value="Nuclease_YqgF"/>
    <property type="match status" value="1"/>
</dbReference>
<name>A0A1F5NV63_9BACT</name>
<dbReference type="CDD" id="cd16964">
    <property type="entry name" value="YqgF"/>
    <property type="match status" value="1"/>
</dbReference>
<proteinExistence type="inferred from homology"/>
<dbReference type="EC" id="3.1.-.-" evidence="5"/>
<dbReference type="Proteomes" id="UP000178892">
    <property type="component" value="Unassembled WGS sequence"/>
</dbReference>
<dbReference type="SMART" id="SM00732">
    <property type="entry name" value="YqgFc"/>
    <property type="match status" value="1"/>
</dbReference>
<dbReference type="InterPro" id="IPR037027">
    <property type="entry name" value="YqgF/RNaseH-like_dom_sf"/>
</dbReference>
<dbReference type="EMBL" id="MFEL01000008">
    <property type="protein sequence ID" value="OGE81454.1"/>
    <property type="molecule type" value="Genomic_DNA"/>
</dbReference>
<dbReference type="InterPro" id="IPR012337">
    <property type="entry name" value="RNaseH-like_sf"/>
</dbReference>
<evidence type="ECO:0000256" key="5">
    <source>
        <dbReference type="HAMAP-Rule" id="MF_00651"/>
    </source>
</evidence>
<protein>
    <recommendedName>
        <fullName evidence="5">Putative pre-16S rRNA nuclease</fullName>
        <ecNumber evidence="5">3.1.-.-</ecNumber>
    </recommendedName>
</protein>
<dbReference type="InterPro" id="IPR005227">
    <property type="entry name" value="YqgF"/>
</dbReference>
<dbReference type="GO" id="GO:0004518">
    <property type="term" value="F:nuclease activity"/>
    <property type="evidence" value="ECO:0007669"/>
    <property type="project" value="UniProtKB-KW"/>
</dbReference>
<dbReference type="GO" id="GO:0000967">
    <property type="term" value="P:rRNA 5'-end processing"/>
    <property type="evidence" value="ECO:0007669"/>
    <property type="project" value="UniProtKB-UniRule"/>
</dbReference>
<comment type="caution">
    <text evidence="7">The sequence shown here is derived from an EMBL/GenBank/DDBJ whole genome shotgun (WGS) entry which is preliminary data.</text>
</comment>
<dbReference type="GO" id="GO:0016788">
    <property type="term" value="F:hydrolase activity, acting on ester bonds"/>
    <property type="evidence" value="ECO:0007669"/>
    <property type="project" value="UniProtKB-UniRule"/>
</dbReference>
<comment type="similarity">
    <text evidence="5">Belongs to the YqgF HJR family.</text>
</comment>
<accession>A0A1F5NV63</accession>
<feature type="domain" description="YqgF/RNase H-like" evidence="6">
    <location>
        <begin position="1"/>
        <end position="99"/>
    </location>
</feature>
<organism evidence="7 8">
    <name type="scientific">Candidatus Doudnabacteria bacterium RIFCSPHIGHO2_01_FULL_46_24</name>
    <dbReference type="NCBI Taxonomy" id="1817825"/>
    <lineage>
        <taxon>Bacteria</taxon>
        <taxon>Candidatus Doudnaibacteriota</taxon>
    </lineage>
</organism>
<dbReference type="NCBIfam" id="TIGR00250">
    <property type="entry name" value="RNAse_H_YqgF"/>
    <property type="match status" value="1"/>
</dbReference>
<evidence type="ECO:0000256" key="1">
    <source>
        <dbReference type="ARBA" id="ARBA00022490"/>
    </source>
</evidence>
<evidence type="ECO:0000259" key="6">
    <source>
        <dbReference type="SMART" id="SM00732"/>
    </source>
</evidence>
<dbReference type="GO" id="GO:0005829">
    <property type="term" value="C:cytosol"/>
    <property type="evidence" value="ECO:0007669"/>
    <property type="project" value="TreeGrafter"/>
</dbReference>
<evidence type="ECO:0000313" key="7">
    <source>
        <dbReference type="EMBL" id="OGE81454.1"/>
    </source>
</evidence>
<dbReference type="AlphaFoldDB" id="A0A1F5NV63"/>
<sequence>MRILALDWGSKRIGAAISDEDGKIAFPLDKVIETKKAINEIKYIIARYKVAWILIGIPKTTSGNEGHSAMLTKNFADKLSRETGIPQSLADERFSSVEARKLLHSQGLHDKKQRQIIDNVAAQIILQKYLDAK</sequence>
<evidence type="ECO:0000313" key="8">
    <source>
        <dbReference type="Proteomes" id="UP000178892"/>
    </source>
</evidence>
<evidence type="ECO:0000256" key="4">
    <source>
        <dbReference type="ARBA" id="ARBA00022801"/>
    </source>
</evidence>
<keyword evidence="3 5" id="KW-0540">Nuclease</keyword>
<evidence type="ECO:0000256" key="2">
    <source>
        <dbReference type="ARBA" id="ARBA00022517"/>
    </source>
</evidence>
<dbReference type="PANTHER" id="PTHR33317:SF4">
    <property type="entry name" value="POLYNUCLEOTIDYL TRANSFERASE, RIBONUCLEASE H-LIKE SUPERFAMILY PROTEIN"/>
    <property type="match status" value="1"/>
</dbReference>
<keyword evidence="4 5" id="KW-0378">Hydrolase</keyword>
<keyword evidence="2 5" id="KW-0690">Ribosome biogenesis</keyword>
<comment type="subcellular location">
    <subcellularLocation>
        <location evidence="5">Cytoplasm</location>
    </subcellularLocation>
</comment>